<sequence length="409" mass="45258">MSIITFGIRGENTLEFNKKNIKTFILIAFACILFYLGIKNIGLVVEAIGGVLGIMFPFILGAGIAFVINVPMTRIEYWIFHRTDRLKSGRRPLSFLLTLAAVIGVIIIAMYIIVPQIAETMMSIARELPGAINTAQDWIFSKMSYWKALQSLAEQLSVDWTDIARKLSVFMQEAATSMVNSGIGAVTNIIGAIVNFFIGFVFAVYLLMAKEKLAGQGKQILFAVFKEDTAERILYVCSLASKTFSKFISGQCLEACILGMMFFIAMSIFRMPYAMLISVLIAFTALIPMVGAFIGCAIGALLILMVSPFKAFMFIIVFLVLQQLEGNLVYPHVVGNSVGLPSIWVLVAITIGGNLMGVVGMILFIPICSVLYALFRLFVKDRLKKKGVPREKWEEKAVFEESVMTGEEE</sequence>
<feature type="transmembrane region" description="Helical" evidence="8">
    <location>
        <begin position="311"/>
        <end position="330"/>
    </location>
</feature>
<evidence type="ECO:0000256" key="8">
    <source>
        <dbReference type="SAM" id="Phobius"/>
    </source>
</evidence>
<keyword evidence="5 8" id="KW-0812">Transmembrane</keyword>
<dbReference type="AlphaFoldDB" id="A0A415E7F2"/>
<dbReference type="Pfam" id="PF01594">
    <property type="entry name" value="AI-2E_transport"/>
    <property type="match status" value="1"/>
</dbReference>
<feature type="transmembrane region" description="Helical" evidence="8">
    <location>
        <begin position="252"/>
        <end position="269"/>
    </location>
</feature>
<dbReference type="EMBL" id="QRMS01000001">
    <property type="protein sequence ID" value="RHJ89659.1"/>
    <property type="molecule type" value="Genomic_DNA"/>
</dbReference>
<dbReference type="STRING" id="1776384.GCA_900086585_02995"/>
<evidence type="ECO:0000256" key="7">
    <source>
        <dbReference type="ARBA" id="ARBA00023136"/>
    </source>
</evidence>
<evidence type="ECO:0000313" key="10">
    <source>
        <dbReference type="Proteomes" id="UP000284841"/>
    </source>
</evidence>
<dbReference type="Proteomes" id="UP000284841">
    <property type="component" value="Unassembled WGS sequence"/>
</dbReference>
<evidence type="ECO:0000256" key="2">
    <source>
        <dbReference type="ARBA" id="ARBA00009773"/>
    </source>
</evidence>
<keyword evidence="6 8" id="KW-1133">Transmembrane helix</keyword>
<dbReference type="PANTHER" id="PTHR21716">
    <property type="entry name" value="TRANSMEMBRANE PROTEIN"/>
    <property type="match status" value="1"/>
</dbReference>
<accession>A0A415E7F2</accession>
<dbReference type="GO" id="GO:0005886">
    <property type="term" value="C:plasma membrane"/>
    <property type="evidence" value="ECO:0007669"/>
    <property type="project" value="UniProtKB-SubCell"/>
</dbReference>
<dbReference type="GO" id="GO:0055085">
    <property type="term" value="P:transmembrane transport"/>
    <property type="evidence" value="ECO:0007669"/>
    <property type="project" value="TreeGrafter"/>
</dbReference>
<evidence type="ECO:0000256" key="1">
    <source>
        <dbReference type="ARBA" id="ARBA00004651"/>
    </source>
</evidence>
<feature type="transmembrane region" description="Helical" evidence="8">
    <location>
        <begin position="342"/>
        <end position="375"/>
    </location>
</feature>
<protein>
    <submittedName>
        <fullName evidence="9">AI-2E family transporter</fullName>
    </submittedName>
</protein>
<keyword evidence="7 8" id="KW-0472">Membrane</keyword>
<proteinExistence type="inferred from homology"/>
<comment type="subcellular location">
    <subcellularLocation>
        <location evidence="1">Cell membrane</location>
        <topology evidence="1">Multi-pass membrane protein</topology>
    </subcellularLocation>
</comment>
<evidence type="ECO:0000256" key="3">
    <source>
        <dbReference type="ARBA" id="ARBA00022448"/>
    </source>
</evidence>
<name>A0A415E7F2_9FIRM</name>
<feature type="transmembrane region" description="Helical" evidence="8">
    <location>
        <begin position="21"/>
        <end position="38"/>
    </location>
</feature>
<evidence type="ECO:0000256" key="6">
    <source>
        <dbReference type="ARBA" id="ARBA00022989"/>
    </source>
</evidence>
<dbReference type="OrthoDB" id="9793390at2"/>
<feature type="transmembrane region" description="Helical" evidence="8">
    <location>
        <begin position="275"/>
        <end position="304"/>
    </location>
</feature>
<dbReference type="InterPro" id="IPR002549">
    <property type="entry name" value="AI-2E-like"/>
</dbReference>
<feature type="transmembrane region" description="Helical" evidence="8">
    <location>
        <begin position="93"/>
        <end position="114"/>
    </location>
</feature>
<organism evidence="9 10">
    <name type="scientific">Emergencia timonensis</name>
    <dbReference type="NCBI Taxonomy" id="1776384"/>
    <lineage>
        <taxon>Bacteria</taxon>
        <taxon>Bacillati</taxon>
        <taxon>Bacillota</taxon>
        <taxon>Clostridia</taxon>
        <taxon>Peptostreptococcales</taxon>
        <taxon>Anaerovoracaceae</taxon>
        <taxon>Emergencia</taxon>
    </lineage>
</organism>
<gene>
    <name evidence="9" type="ORF">DW099_03555</name>
</gene>
<comment type="caution">
    <text evidence="9">The sequence shown here is derived from an EMBL/GenBank/DDBJ whole genome shotgun (WGS) entry which is preliminary data.</text>
</comment>
<dbReference type="PANTHER" id="PTHR21716:SF53">
    <property type="entry name" value="PERMEASE PERM-RELATED"/>
    <property type="match status" value="1"/>
</dbReference>
<evidence type="ECO:0000256" key="4">
    <source>
        <dbReference type="ARBA" id="ARBA00022475"/>
    </source>
</evidence>
<keyword evidence="10" id="KW-1185">Reference proteome</keyword>
<evidence type="ECO:0000313" key="9">
    <source>
        <dbReference type="EMBL" id="RHJ89659.1"/>
    </source>
</evidence>
<feature type="transmembrane region" description="Helical" evidence="8">
    <location>
        <begin position="50"/>
        <end position="72"/>
    </location>
</feature>
<comment type="similarity">
    <text evidence="2">Belongs to the autoinducer-2 exporter (AI-2E) (TC 2.A.86) family.</text>
</comment>
<keyword evidence="4" id="KW-1003">Cell membrane</keyword>
<keyword evidence="3" id="KW-0813">Transport</keyword>
<reference evidence="9 10" key="1">
    <citation type="submission" date="2018-08" db="EMBL/GenBank/DDBJ databases">
        <title>A genome reference for cultivated species of the human gut microbiota.</title>
        <authorList>
            <person name="Zou Y."/>
            <person name="Xue W."/>
            <person name="Luo G."/>
        </authorList>
    </citation>
    <scope>NUCLEOTIDE SEQUENCE [LARGE SCALE GENOMIC DNA]</scope>
    <source>
        <strain evidence="9 10">AM07-24</strain>
    </source>
</reference>
<feature type="transmembrane region" description="Helical" evidence="8">
    <location>
        <begin position="185"/>
        <end position="208"/>
    </location>
</feature>
<evidence type="ECO:0000256" key="5">
    <source>
        <dbReference type="ARBA" id="ARBA00022692"/>
    </source>
</evidence>